<keyword evidence="3" id="KW-1185">Reference proteome</keyword>
<feature type="compositionally biased region" description="Polar residues" evidence="1">
    <location>
        <begin position="262"/>
        <end position="306"/>
    </location>
</feature>
<dbReference type="SUPFAM" id="SSF53335">
    <property type="entry name" value="S-adenosyl-L-methionine-dependent methyltransferases"/>
    <property type="match status" value="1"/>
</dbReference>
<protein>
    <recommendedName>
        <fullName evidence="4">Methyltransferase family protein</fullName>
    </recommendedName>
</protein>
<proteinExistence type="predicted"/>
<accession>A0ABV8LG03</accession>
<evidence type="ECO:0008006" key="4">
    <source>
        <dbReference type="Google" id="ProtNLM"/>
    </source>
</evidence>
<dbReference type="Proteomes" id="UP001595816">
    <property type="component" value="Unassembled WGS sequence"/>
</dbReference>
<feature type="region of interest" description="Disordered" evidence="1">
    <location>
        <begin position="251"/>
        <end position="353"/>
    </location>
</feature>
<organism evidence="2 3">
    <name type="scientific">Hamadaea flava</name>
    <dbReference type="NCBI Taxonomy" id="1742688"/>
    <lineage>
        <taxon>Bacteria</taxon>
        <taxon>Bacillati</taxon>
        <taxon>Actinomycetota</taxon>
        <taxon>Actinomycetes</taxon>
        <taxon>Micromonosporales</taxon>
        <taxon>Micromonosporaceae</taxon>
        <taxon>Hamadaea</taxon>
    </lineage>
</organism>
<evidence type="ECO:0000313" key="2">
    <source>
        <dbReference type="EMBL" id="MFC4129842.1"/>
    </source>
</evidence>
<dbReference type="InterPro" id="IPR029063">
    <property type="entry name" value="SAM-dependent_MTases_sf"/>
</dbReference>
<reference evidence="3" key="1">
    <citation type="journal article" date="2019" name="Int. J. Syst. Evol. Microbiol.">
        <title>The Global Catalogue of Microorganisms (GCM) 10K type strain sequencing project: providing services to taxonomists for standard genome sequencing and annotation.</title>
        <authorList>
            <consortium name="The Broad Institute Genomics Platform"/>
            <consortium name="The Broad Institute Genome Sequencing Center for Infectious Disease"/>
            <person name="Wu L."/>
            <person name="Ma J."/>
        </authorList>
    </citation>
    <scope>NUCLEOTIDE SEQUENCE [LARGE SCALE GENOMIC DNA]</scope>
    <source>
        <strain evidence="3">CGMCC 4.7289</strain>
    </source>
</reference>
<feature type="compositionally biased region" description="Low complexity" evidence="1">
    <location>
        <begin position="322"/>
        <end position="336"/>
    </location>
</feature>
<dbReference type="RefSeq" id="WP_253760082.1">
    <property type="nucleotide sequence ID" value="NZ_JAMZDZ010000001.1"/>
</dbReference>
<dbReference type="Gene3D" id="3.40.50.150">
    <property type="entry name" value="Vaccinia Virus protein VP39"/>
    <property type="match status" value="1"/>
</dbReference>
<evidence type="ECO:0000313" key="3">
    <source>
        <dbReference type="Proteomes" id="UP001595816"/>
    </source>
</evidence>
<gene>
    <name evidence="2" type="ORF">ACFOZ4_04415</name>
</gene>
<evidence type="ECO:0000256" key="1">
    <source>
        <dbReference type="SAM" id="MobiDB-lite"/>
    </source>
</evidence>
<comment type="caution">
    <text evidence="2">The sequence shown here is derived from an EMBL/GenBank/DDBJ whole genome shotgun (WGS) entry which is preliminary data.</text>
</comment>
<name>A0ABV8LG03_9ACTN</name>
<sequence length="353" mass="38975">MRTDYTQIFQDSAAVEKYEHIVYAPDSYWSAINRRQREYLRGLARRAFPYRRPVQHDFACGTGRAIRILHGLVRGAHGYDTSAAMLTKAHEVGAYAVMHQIDETGPVPIPVPTDAPALVTVFRLLLNVDEVVRDRAIAFAAQVLPHYDAGLLVVENHGNAHSLRHLRHRRHGAKPWFSELSHDDVATILDRHGFTIVEQRGFALFTQGWYGRRWLRPIAQFVDDLATRVGLAGRYSVNVLYIARRTRPTLGSLASGDLAPSASEQPRSPGSSHLVSPESSDAVSPESSHAVSPEPSQMGSPESSHAVSPEPSHAVSPEPSHAVSPESSHPVEPAAEPAEESERPRRDPDAESW</sequence>
<dbReference type="EMBL" id="JBHSAY010000003">
    <property type="protein sequence ID" value="MFC4129842.1"/>
    <property type="molecule type" value="Genomic_DNA"/>
</dbReference>
<feature type="compositionally biased region" description="Basic and acidic residues" evidence="1">
    <location>
        <begin position="340"/>
        <end position="353"/>
    </location>
</feature>